<accession>A0A4Q0YPG5</accession>
<evidence type="ECO:0000256" key="1">
    <source>
        <dbReference type="SAM" id="MobiDB-lite"/>
    </source>
</evidence>
<dbReference type="EMBL" id="PEIB01000014">
    <property type="protein sequence ID" value="RXJ72920.1"/>
    <property type="molecule type" value="Genomic_DNA"/>
</dbReference>
<evidence type="ECO:0000313" key="2">
    <source>
        <dbReference type="EMBL" id="RXJ72920.1"/>
    </source>
</evidence>
<name>A0A4Q0YPG5_9GAMM</name>
<sequence>MNQSALPLSGLSLKSAPAPTESKAAAPDTRTDSETFKDTYSNMVADDKPLILRSLKRLRKPKVLLFRKPHRQKSLKVKT</sequence>
<protein>
    <submittedName>
        <fullName evidence="2">Uncharacterized protein</fullName>
    </submittedName>
</protein>
<dbReference type="AlphaFoldDB" id="A0A4Q0YPG5"/>
<feature type="region of interest" description="Disordered" evidence="1">
    <location>
        <begin position="1"/>
        <end position="37"/>
    </location>
</feature>
<comment type="caution">
    <text evidence="2">The sequence shown here is derived from an EMBL/GenBank/DDBJ whole genome shotgun (WGS) entry which is preliminary data.</text>
</comment>
<evidence type="ECO:0000313" key="3">
    <source>
        <dbReference type="Proteomes" id="UP000290287"/>
    </source>
</evidence>
<organism evidence="2 3">
    <name type="scientific">Veronia nyctiphanis</name>
    <dbReference type="NCBI Taxonomy" id="1278244"/>
    <lineage>
        <taxon>Bacteria</taxon>
        <taxon>Pseudomonadati</taxon>
        <taxon>Pseudomonadota</taxon>
        <taxon>Gammaproteobacteria</taxon>
        <taxon>Vibrionales</taxon>
        <taxon>Vibrionaceae</taxon>
        <taxon>Veronia</taxon>
    </lineage>
</organism>
<dbReference type="RefSeq" id="WP_129122558.1">
    <property type="nucleotide sequence ID" value="NZ_PEIB01000014.1"/>
</dbReference>
<reference evidence="2 3" key="1">
    <citation type="submission" date="2017-10" db="EMBL/GenBank/DDBJ databases">
        <title>Nyctiphanis sp. nov., isolated from the stomach of the euphausiid Nyctiphanes simplex (Hansen, 1911) in the Gulf of California.</title>
        <authorList>
            <person name="Gomez-Gil B."/>
            <person name="Aguilar-Mendez M."/>
            <person name="Lopez-Cortes A."/>
            <person name="Gomez-Gutierrez J."/>
            <person name="Roque A."/>
            <person name="Lang E."/>
            <person name="Gonzalez-Castillo A."/>
        </authorList>
    </citation>
    <scope>NUCLEOTIDE SEQUENCE [LARGE SCALE GENOMIC DNA]</scope>
    <source>
        <strain evidence="2 3">CAIM 600</strain>
    </source>
</reference>
<gene>
    <name evidence="2" type="ORF">CS022_12600</name>
</gene>
<dbReference type="Proteomes" id="UP000290287">
    <property type="component" value="Unassembled WGS sequence"/>
</dbReference>
<proteinExistence type="predicted"/>
<keyword evidence="3" id="KW-1185">Reference proteome</keyword>